<evidence type="ECO:0000313" key="5">
    <source>
        <dbReference type="Proteomes" id="UP001288944"/>
    </source>
</evidence>
<dbReference type="PANTHER" id="PTHR42963:SF1">
    <property type="entry name" value="DUF4476 DOMAIN-CONTAINING PROTEIN"/>
    <property type="match status" value="1"/>
</dbReference>
<gene>
    <name evidence="4" type="ORF">GNF83_18330</name>
</gene>
<evidence type="ECO:0000313" key="4">
    <source>
        <dbReference type="EMBL" id="MDZ7543096.1"/>
    </source>
</evidence>
<proteinExistence type="predicted"/>
<feature type="domain" description="RecF/RecN/SMC N-terminal" evidence="3">
    <location>
        <begin position="1"/>
        <end position="124"/>
    </location>
</feature>
<accession>A0AAW9KJY9</accession>
<dbReference type="InterPro" id="IPR003395">
    <property type="entry name" value="RecF/RecN/SMC_N"/>
</dbReference>
<dbReference type="GO" id="GO:0005737">
    <property type="term" value="C:cytoplasm"/>
    <property type="evidence" value="ECO:0007669"/>
    <property type="project" value="TreeGrafter"/>
</dbReference>
<dbReference type="Proteomes" id="UP001288944">
    <property type="component" value="Unassembled WGS sequence"/>
</dbReference>
<feature type="non-terminal residue" evidence="4">
    <location>
        <position position="168"/>
    </location>
</feature>
<dbReference type="SUPFAM" id="SSF52540">
    <property type="entry name" value="P-loop containing nucleoside triphosphate hydrolases"/>
    <property type="match status" value="1"/>
</dbReference>
<reference evidence="4" key="1">
    <citation type="submission" date="2019-11" db="EMBL/GenBank/DDBJ databases">
        <title>Characterization of Clostridium perfringens isolates from swine manure treated agricultural soils.</title>
        <authorList>
            <person name="Wushke S.T."/>
        </authorList>
    </citation>
    <scope>NUCLEOTIDE SEQUENCE</scope>
    <source>
        <strain evidence="4">X62</strain>
    </source>
</reference>
<organism evidence="4 5">
    <name type="scientific">Clostridium perfringens</name>
    <dbReference type="NCBI Taxonomy" id="1502"/>
    <lineage>
        <taxon>Bacteria</taxon>
        <taxon>Bacillati</taxon>
        <taxon>Bacillota</taxon>
        <taxon>Clostridia</taxon>
        <taxon>Eubacteriales</taxon>
        <taxon>Clostridiaceae</taxon>
        <taxon>Clostridium</taxon>
    </lineage>
</organism>
<protein>
    <submittedName>
        <fullName evidence="4">AAA family ATPase</fullName>
    </submittedName>
</protein>
<dbReference type="GO" id="GO:0003677">
    <property type="term" value="F:DNA binding"/>
    <property type="evidence" value="ECO:0007669"/>
    <property type="project" value="UniProtKB-KW"/>
</dbReference>
<dbReference type="InterPro" id="IPR027417">
    <property type="entry name" value="P-loop_NTPase"/>
</dbReference>
<dbReference type="AlphaFoldDB" id="A0AAW9KJY9"/>
<dbReference type="PANTHER" id="PTHR42963">
    <property type="entry name" value="CHROMOSOME PARTITION PROTEIN MUKB"/>
    <property type="match status" value="1"/>
</dbReference>
<sequence>VTAVVGPNGSGKSNISDSVRWVLGEQSVKTLRGGKMEDVIFAGTQYRKPVGLAQVSLTLDNSDSSLDTDYSEVTITRRIFRSGETEYLINNQKCRLKDINSLFMDTGIGKEGYSLIGQGKIEAILSGKAEDRRALLEEAAGIVKFKSRKEEAEKKLSNTENNLIRIRD</sequence>
<keyword evidence="1" id="KW-0963">Cytoplasm</keyword>
<feature type="non-terminal residue" evidence="4">
    <location>
        <position position="1"/>
    </location>
</feature>
<evidence type="ECO:0000256" key="2">
    <source>
        <dbReference type="ARBA" id="ARBA00023125"/>
    </source>
</evidence>
<evidence type="ECO:0000256" key="1">
    <source>
        <dbReference type="ARBA" id="ARBA00022490"/>
    </source>
</evidence>
<keyword evidence="2" id="KW-0238">DNA-binding</keyword>
<comment type="caution">
    <text evidence="4">The sequence shown here is derived from an EMBL/GenBank/DDBJ whole genome shotgun (WGS) entry which is preliminary data.</text>
</comment>
<dbReference type="Pfam" id="PF02463">
    <property type="entry name" value="SMC_N"/>
    <property type="match status" value="1"/>
</dbReference>
<dbReference type="Gene3D" id="3.40.50.300">
    <property type="entry name" value="P-loop containing nucleotide triphosphate hydrolases"/>
    <property type="match status" value="1"/>
</dbReference>
<dbReference type="EMBL" id="WNUR01000806">
    <property type="protein sequence ID" value="MDZ7543096.1"/>
    <property type="molecule type" value="Genomic_DNA"/>
</dbReference>
<name>A0AAW9KJY9_CLOPF</name>
<dbReference type="InterPro" id="IPR050308">
    <property type="entry name" value="MukB/SMC"/>
</dbReference>
<evidence type="ECO:0000259" key="3">
    <source>
        <dbReference type="Pfam" id="PF02463"/>
    </source>
</evidence>